<comment type="caution">
    <text evidence="10">The sequence shown here is derived from an EMBL/GenBank/DDBJ whole genome shotgun (WGS) entry which is preliminary data.</text>
</comment>
<dbReference type="EMBL" id="CAJPWZ010001246">
    <property type="protein sequence ID" value="CAG2210877.1"/>
    <property type="molecule type" value="Genomic_DNA"/>
</dbReference>
<dbReference type="Gene3D" id="3.30.40.10">
    <property type="entry name" value="Zinc/RING finger domain, C3HC4 (zinc finger)"/>
    <property type="match status" value="1"/>
</dbReference>
<feature type="compositionally biased region" description="Polar residues" evidence="7">
    <location>
        <begin position="494"/>
        <end position="506"/>
    </location>
</feature>
<dbReference type="InterPro" id="IPR015943">
    <property type="entry name" value="WD40/YVTN_repeat-like_dom_sf"/>
</dbReference>
<dbReference type="PROSITE" id="PS50082">
    <property type="entry name" value="WD_REPEATS_2"/>
    <property type="match status" value="1"/>
</dbReference>
<gene>
    <name evidence="10" type="ORF">MEDL_24937</name>
</gene>
<feature type="compositionally biased region" description="Polar residues" evidence="7">
    <location>
        <begin position="516"/>
        <end position="526"/>
    </location>
</feature>
<proteinExistence type="predicted"/>
<evidence type="ECO:0000256" key="4">
    <source>
        <dbReference type="ARBA" id="ARBA00022833"/>
    </source>
</evidence>
<feature type="domain" description="C2H2-type" evidence="9">
    <location>
        <begin position="199"/>
        <end position="227"/>
    </location>
</feature>
<evidence type="ECO:0000256" key="7">
    <source>
        <dbReference type="SAM" id="MobiDB-lite"/>
    </source>
</evidence>
<dbReference type="InterPro" id="IPR052139">
    <property type="entry name" value="Methylosome_Comp_WDR77"/>
</dbReference>
<dbReference type="Gene3D" id="2.130.10.10">
    <property type="entry name" value="YVTN repeat-like/Quinoprotein amine dehydrogenase"/>
    <property type="match status" value="1"/>
</dbReference>
<evidence type="ECO:0000256" key="1">
    <source>
        <dbReference type="ARBA" id="ARBA00004496"/>
    </source>
</evidence>
<dbReference type="OrthoDB" id="10260946at2759"/>
<evidence type="ECO:0000256" key="5">
    <source>
        <dbReference type="PROSITE-ProRule" id="PRU00042"/>
    </source>
</evidence>
<dbReference type="PROSITE" id="PS50157">
    <property type="entry name" value="ZINC_FINGER_C2H2_2"/>
    <property type="match status" value="1"/>
</dbReference>
<dbReference type="GO" id="GO:0007309">
    <property type="term" value="P:oocyte axis specification"/>
    <property type="evidence" value="ECO:0007669"/>
    <property type="project" value="TreeGrafter"/>
</dbReference>
<keyword evidence="3 5" id="KW-0863">Zinc-finger</keyword>
<dbReference type="InterPro" id="IPR008598">
    <property type="entry name" value="Di19_Zn-bd"/>
</dbReference>
<name>A0A8S3RQS9_MYTED</name>
<comment type="subcellular location">
    <subcellularLocation>
        <location evidence="1">Cytoplasm</location>
    </subcellularLocation>
</comment>
<keyword evidence="4" id="KW-0862">Zinc</keyword>
<dbReference type="PROSITE" id="PS50089">
    <property type="entry name" value="ZF_RING_2"/>
    <property type="match status" value="1"/>
</dbReference>
<dbReference type="Pfam" id="PF05605">
    <property type="entry name" value="zf-Di19"/>
    <property type="match status" value="1"/>
</dbReference>
<accession>A0A8S3RQS9</accession>
<evidence type="ECO:0000313" key="10">
    <source>
        <dbReference type="EMBL" id="CAG2210877.1"/>
    </source>
</evidence>
<dbReference type="SMART" id="SM00184">
    <property type="entry name" value="RING"/>
    <property type="match status" value="1"/>
</dbReference>
<evidence type="ECO:0000256" key="6">
    <source>
        <dbReference type="PROSITE-ProRule" id="PRU00221"/>
    </source>
</evidence>
<dbReference type="InterPro" id="IPR013083">
    <property type="entry name" value="Znf_RING/FYVE/PHD"/>
</dbReference>
<keyword evidence="2" id="KW-0963">Cytoplasm</keyword>
<dbReference type="SUPFAM" id="SSF50978">
    <property type="entry name" value="WD40 repeat-like"/>
    <property type="match status" value="1"/>
</dbReference>
<dbReference type="GO" id="GO:0034709">
    <property type="term" value="C:methylosome"/>
    <property type="evidence" value="ECO:0007669"/>
    <property type="project" value="TreeGrafter"/>
</dbReference>
<evidence type="ECO:0000313" key="11">
    <source>
        <dbReference type="Proteomes" id="UP000683360"/>
    </source>
</evidence>
<evidence type="ECO:0000259" key="9">
    <source>
        <dbReference type="PROSITE" id="PS50157"/>
    </source>
</evidence>
<reference evidence="10" key="1">
    <citation type="submission" date="2021-03" db="EMBL/GenBank/DDBJ databases">
        <authorList>
            <person name="Bekaert M."/>
        </authorList>
    </citation>
    <scope>NUCLEOTIDE SEQUENCE</scope>
</reference>
<keyword evidence="11" id="KW-1185">Reference proteome</keyword>
<dbReference type="InterPro" id="IPR001680">
    <property type="entry name" value="WD40_rpt"/>
</dbReference>
<evidence type="ECO:0000256" key="3">
    <source>
        <dbReference type="ARBA" id="ARBA00022771"/>
    </source>
</evidence>
<dbReference type="InterPro" id="IPR036322">
    <property type="entry name" value="WD40_repeat_dom_sf"/>
</dbReference>
<keyword evidence="6" id="KW-0853">WD repeat</keyword>
<dbReference type="Pfam" id="PF00400">
    <property type="entry name" value="WD40"/>
    <property type="match status" value="2"/>
</dbReference>
<dbReference type="PANTHER" id="PTHR46853:SF1">
    <property type="entry name" value="METHYLOSOME PROTEIN 50"/>
    <property type="match status" value="1"/>
</dbReference>
<evidence type="ECO:0000259" key="8">
    <source>
        <dbReference type="PROSITE" id="PS50089"/>
    </source>
</evidence>
<dbReference type="PANTHER" id="PTHR46853">
    <property type="entry name" value="METHYLOSOME PROTEIN 50"/>
    <property type="match status" value="1"/>
</dbReference>
<dbReference type="Proteomes" id="UP000683360">
    <property type="component" value="Unassembled WGS sequence"/>
</dbReference>
<keyword evidence="3 5" id="KW-0479">Metal-binding</keyword>
<dbReference type="AlphaFoldDB" id="A0A8S3RQS9"/>
<dbReference type="InterPro" id="IPR001841">
    <property type="entry name" value="Znf_RING"/>
</dbReference>
<evidence type="ECO:0000256" key="2">
    <source>
        <dbReference type="ARBA" id="ARBA00022490"/>
    </source>
</evidence>
<feature type="repeat" description="WD" evidence="6">
    <location>
        <begin position="297"/>
        <end position="339"/>
    </location>
</feature>
<feature type="domain" description="RING-type" evidence="8">
    <location>
        <begin position="85"/>
        <end position="126"/>
    </location>
</feature>
<organism evidence="10 11">
    <name type="scientific">Mytilus edulis</name>
    <name type="common">Blue mussel</name>
    <dbReference type="NCBI Taxonomy" id="6550"/>
    <lineage>
        <taxon>Eukaryota</taxon>
        <taxon>Metazoa</taxon>
        <taxon>Spiralia</taxon>
        <taxon>Lophotrochozoa</taxon>
        <taxon>Mollusca</taxon>
        <taxon>Bivalvia</taxon>
        <taxon>Autobranchia</taxon>
        <taxon>Pteriomorphia</taxon>
        <taxon>Mytilida</taxon>
        <taxon>Mytiloidea</taxon>
        <taxon>Mytilidae</taxon>
        <taxon>Mytilinae</taxon>
        <taxon>Mytilus</taxon>
    </lineage>
</organism>
<dbReference type="GO" id="GO:0008270">
    <property type="term" value="F:zinc ion binding"/>
    <property type="evidence" value="ECO:0007669"/>
    <property type="project" value="UniProtKB-KW"/>
</dbReference>
<dbReference type="SMART" id="SM00320">
    <property type="entry name" value="WD40"/>
    <property type="match status" value="3"/>
</dbReference>
<feature type="region of interest" description="Disordered" evidence="7">
    <location>
        <begin position="494"/>
        <end position="532"/>
    </location>
</feature>
<sequence length="532" mass="60195">MIAYGPSKSGNQASGPSKSGNDSFWSIKIWNQLMNVSGALKSDDHCFWSTEIRRNDDFKLMATATRSRKRKRMQSPDDDLSMYKCPICLEIFADPVQISCGNNHTYCLQCVQSYQEIPTPQCPQCRQNFNPYQLQLDRHMIDSMQKIAPCKWCHKQMPIIQHKAHTAVCDMVDTSLPKFRPVKETSQPIPKDLPNRSTFSCPFCGEANLDTNGMVKHCNENHASESSNVKINKPLNVNKPGTENMCKQTFKCKHLLQKIYVFKCKHLLQKIYVNKPLNVNTCIKVWDVETLSSVHSFRGHYDIVECVRCHPLEPSMFLSCSQDNRILLWDTRKPRPASVVGMFPIERKFLPSIVDSSPLENSPRSLAWQPQSKNMFAVGSSTGQIVFKDTRTSIGTPLSFTPHTRDVYKLEFCSDRPQLLASVSEDCTTVVTSLDTQKQVYRDCSHKDYVRGVSWMNDLQLYTCGWDSQVKLNNVVHLLSNKKESAENSVQMDVNGGSDDNSNAKQSTKEVKCNGNGVTIETGATDTKLDTT</sequence>
<protein>
    <submittedName>
        <fullName evidence="10">RNF166</fullName>
    </submittedName>
</protein>
<dbReference type="SUPFAM" id="SSF57850">
    <property type="entry name" value="RING/U-box"/>
    <property type="match status" value="1"/>
</dbReference>
<dbReference type="Pfam" id="PF15227">
    <property type="entry name" value="zf-C3HC4_4"/>
    <property type="match status" value="1"/>
</dbReference>
<dbReference type="InterPro" id="IPR013087">
    <property type="entry name" value="Znf_C2H2_type"/>
</dbReference>